<evidence type="ECO:0008006" key="4">
    <source>
        <dbReference type="Google" id="ProtNLM"/>
    </source>
</evidence>
<accession>A0A516SB33</accession>
<dbReference type="InterPro" id="IPR052755">
    <property type="entry name" value="Lysozyme_Inhibitor_LprI"/>
</dbReference>
<keyword evidence="3" id="KW-1185">Reference proteome</keyword>
<proteinExistence type="predicted"/>
<dbReference type="PANTHER" id="PTHR37549">
    <property type="entry name" value="LIPOPROTEIN LPRI"/>
    <property type="match status" value="1"/>
</dbReference>
<protein>
    <recommendedName>
        <fullName evidence="4">DUF1311 domain-containing protein</fullName>
    </recommendedName>
</protein>
<name>A0A516SB33_9NEIS</name>
<sequence>MTKKWLEPITLAAMASLTLNVSAASFDCAGAKRSIDKLICADTVTSLLDERLAEVYLLADPDKQLKSEQLVWLKKRDTCRDTACLITQYKARIEELQSLSIFVPYAGASTTPTHKKRKQIFVPMQWDFLQERNEMYGGVTVYGSEDKMCQNLKSYLNEAAPEGTSVRGTSTLQNYCSSTILLAPIFSEPPWTELDPKEHKALIEKLLQYTRDGAEKYFQSAGLASSSQARSYAAEAEEFINSGGRVQYWKTRLLDNAYPPNDPATIALASGEQHVIQLRFNTNTPVVRSEYAPLENGCKTPGWYGRVFLVTGDLANPEKISGWNTTHASLKLFEKDPVLISDYGSGVDIKSSREKDIPHDCRLVVKSKYVGRKK</sequence>
<dbReference type="PANTHER" id="PTHR37549:SF1">
    <property type="entry name" value="LIPOPROTEIN LPRI"/>
    <property type="match status" value="1"/>
</dbReference>
<dbReference type="KEGG" id="cari:FNU76_02730"/>
<evidence type="ECO:0000256" key="1">
    <source>
        <dbReference type="SAM" id="SignalP"/>
    </source>
</evidence>
<organism evidence="2 3">
    <name type="scientific">Chitinimonas arctica</name>
    <dbReference type="NCBI Taxonomy" id="2594795"/>
    <lineage>
        <taxon>Bacteria</taxon>
        <taxon>Pseudomonadati</taxon>
        <taxon>Pseudomonadota</taxon>
        <taxon>Betaproteobacteria</taxon>
        <taxon>Neisseriales</taxon>
        <taxon>Chitinibacteraceae</taxon>
        <taxon>Chitinimonas</taxon>
    </lineage>
</organism>
<feature type="signal peptide" evidence="1">
    <location>
        <begin position="1"/>
        <end position="23"/>
    </location>
</feature>
<keyword evidence="1" id="KW-0732">Signal</keyword>
<dbReference type="Proteomes" id="UP000317550">
    <property type="component" value="Chromosome"/>
</dbReference>
<reference evidence="3" key="1">
    <citation type="submission" date="2019-07" db="EMBL/GenBank/DDBJ databases">
        <title>Chitinimonas sp. nov., isolated from Ny-Alesund, arctica soil.</title>
        <authorList>
            <person name="Xu Q."/>
            <person name="Peng F."/>
        </authorList>
    </citation>
    <scope>NUCLEOTIDE SEQUENCE [LARGE SCALE GENOMIC DNA]</scope>
    <source>
        <strain evidence="3">R3-44</strain>
    </source>
</reference>
<dbReference type="EMBL" id="CP041730">
    <property type="protein sequence ID" value="QDQ25354.1"/>
    <property type="molecule type" value="Genomic_DNA"/>
</dbReference>
<dbReference type="RefSeq" id="WP_143856279.1">
    <property type="nucleotide sequence ID" value="NZ_CP041730.1"/>
</dbReference>
<dbReference type="AlphaFoldDB" id="A0A516SB33"/>
<evidence type="ECO:0000313" key="2">
    <source>
        <dbReference type="EMBL" id="QDQ25354.1"/>
    </source>
</evidence>
<evidence type="ECO:0000313" key="3">
    <source>
        <dbReference type="Proteomes" id="UP000317550"/>
    </source>
</evidence>
<dbReference type="OrthoDB" id="8592519at2"/>
<gene>
    <name evidence="2" type="ORF">FNU76_02730</name>
</gene>
<feature type="chain" id="PRO_5021853556" description="DUF1311 domain-containing protein" evidence="1">
    <location>
        <begin position="24"/>
        <end position="374"/>
    </location>
</feature>
<dbReference type="GO" id="GO:0005576">
    <property type="term" value="C:extracellular region"/>
    <property type="evidence" value="ECO:0007669"/>
    <property type="project" value="TreeGrafter"/>
</dbReference>